<reference evidence="3 4" key="1">
    <citation type="submission" date="2019-06" db="EMBL/GenBank/DDBJ databases">
        <title>New taxonomy in bacterial strain CC-CFT640, isolated from vineyard.</title>
        <authorList>
            <person name="Lin S.-Y."/>
            <person name="Tsai C.-F."/>
            <person name="Young C.-C."/>
        </authorList>
    </citation>
    <scope>NUCLEOTIDE SEQUENCE [LARGE SCALE GENOMIC DNA]</scope>
    <source>
        <strain evidence="3 4">CC-CFT640</strain>
    </source>
</reference>
<keyword evidence="3" id="KW-0808">Transferase</keyword>
<dbReference type="SFLD" id="SFLDG01150">
    <property type="entry name" value="Main.1:_Beta-like"/>
    <property type="match status" value="1"/>
</dbReference>
<accession>A0A5C8PJE7</accession>
<dbReference type="Gene3D" id="1.20.1050.10">
    <property type="match status" value="1"/>
</dbReference>
<dbReference type="SFLD" id="SFLDS00019">
    <property type="entry name" value="Glutathione_Transferase_(cytos"/>
    <property type="match status" value="1"/>
</dbReference>
<keyword evidence="4" id="KW-1185">Reference proteome</keyword>
<dbReference type="AlphaFoldDB" id="A0A5C8PJE7"/>
<dbReference type="PROSITE" id="PS50405">
    <property type="entry name" value="GST_CTER"/>
    <property type="match status" value="1"/>
</dbReference>
<dbReference type="CDD" id="cd03057">
    <property type="entry name" value="GST_N_Beta"/>
    <property type="match status" value="1"/>
</dbReference>
<dbReference type="CDD" id="cd03188">
    <property type="entry name" value="GST_C_Beta"/>
    <property type="match status" value="1"/>
</dbReference>
<dbReference type="InterPro" id="IPR040079">
    <property type="entry name" value="Glutathione_S-Trfase"/>
</dbReference>
<sequence length="205" mass="22577">MKLYYAPGACSIGIHVLLNEIGKPFEAEKVDLAGGKQYQPEFTNVNPKSKVPTLVRDDGSVLTEFPAIATWLARTNPDKKLLADDAEGMARTFEMLDYVVASVHMQGFSRLFRPANYAPSESDHDAVKARGREMASKAFAIIDEKLKGKDYVTGTFSIADCALFYVELWATRMKIAMPANVAAHFERMKARPAVQKTLADEGLAA</sequence>
<comment type="caution">
    <text evidence="3">The sequence shown here is derived from an EMBL/GenBank/DDBJ whole genome shotgun (WGS) entry which is preliminary data.</text>
</comment>
<dbReference type="EMBL" id="VDUZ01000025">
    <property type="protein sequence ID" value="TXL73485.1"/>
    <property type="molecule type" value="Genomic_DNA"/>
</dbReference>
<dbReference type="InterPro" id="IPR036282">
    <property type="entry name" value="Glutathione-S-Trfase_C_sf"/>
</dbReference>
<dbReference type="SFLD" id="SFLDG00358">
    <property type="entry name" value="Main_(cytGST)"/>
    <property type="match status" value="1"/>
</dbReference>
<gene>
    <name evidence="3" type="ORF">FHP25_21390</name>
</gene>
<dbReference type="GO" id="GO:0016740">
    <property type="term" value="F:transferase activity"/>
    <property type="evidence" value="ECO:0007669"/>
    <property type="project" value="UniProtKB-KW"/>
</dbReference>
<feature type="domain" description="GST N-terminal" evidence="1">
    <location>
        <begin position="1"/>
        <end position="80"/>
    </location>
</feature>
<dbReference type="Gene3D" id="3.40.30.10">
    <property type="entry name" value="Glutaredoxin"/>
    <property type="match status" value="1"/>
</dbReference>
<dbReference type="OrthoDB" id="7583243at2"/>
<evidence type="ECO:0000259" key="1">
    <source>
        <dbReference type="PROSITE" id="PS50404"/>
    </source>
</evidence>
<dbReference type="PANTHER" id="PTHR44051">
    <property type="entry name" value="GLUTATHIONE S-TRANSFERASE-RELATED"/>
    <property type="match status" value="1"/>
</dbReference>
<dbReference type="InterPro" id="IPR004045">
    <property type="entry name" value="Glutathione_S-Trfase_N"/>
</dbReference>
<evidence type="ECO:0000259" key="2">
    <source>
        <dbReference type="PROSITE" id="PS50405"/>
    </source>
</evidence>
<evidence type="ECO:0000313" key="3">
    <source>
        <dbReference type="EMBL" id="TXL73485.1"/>
    </source>
</evidence>
<dbReference type="SUPFAM" id="SSF47616">
    <property type="entry name" value="GST C-terminal domain-like"/>
    <property type="match status" value="1"/>
</dbReference>
<organism evidence="3 4">
    <name type="scientific">Vineibacter terrae</name>
    <dbReference type="NCBI Taxonomy" id="2586908"/>
    <lineage>
        <taxon>Bacteria</taxon>
        <taxon>Pseudomonadati</taxon>
        <taxon>Pseudomonadota</taxon>
        <taxon>Alphaproteobacteria</taxon>
        <taxon>Hyphomicrobiales</taxon>
        <taxon>Vineibacter</taxon>
    </lineage>
</organism>
<dbReference type="InterPro" id="IPR004046">
    <property type="entry name" value="GST_C"/>
</dbReference>
<dbReference type="InterPro" id="IPR036249">
    <property type="entry name" value="Thioredoxin-like_sf"/>
</dbReference>
<dbReference type="PANTHER" id="PTHR44051:SF8">
    <property type="entry name" value="GLUTATHIONE S-TRANSFERASE GSTA"/>
    <property type="match status" value="1"/>
</dbReference>
<proteinExistence type="predicted"/>
<feature type="domain" description="GST C-terminal" evidence="2">
    <location>
        <begin position="85"/>
        <end position="205"/>
    </location>
</feature>
<dbReference type="SUPFAM" id="SSF52833">
    <property type="entry name" value="Thioredoxin-like"/>
    <property type="match status" value="1"/>
</dbReference>
<dbReference type="Proteomes" id="UP000321638">
    <property type="component" value="Unassembled WGS sequence"/>
</dbReference>
<protein>
    <submittedName>
        <fullName evidence="3">Glutathione S-transferase</fullName>
    </submittedName>
</protein>
<dbReference type="Pfam" id="PF13409">
    <property type="entry name" value="GST_N_2"/>
    <property type="match status" value="1"/>
</dbReference>
<dbReference type="PROSITE" id="PS50404">
    <property type="entry name" value="GST_NTER"/>
    <property type="match status" value="1"/>
</dbReference>
<dbReference type="RefSeq" id="WP_147849005.1">
    <property type="nucleotide sequence ID" value="NZ_VDUZ01000025.1"/>
</dbReference>
<name>A0A5C8PJE7_9HYPH</name>
<evidence type="ECO:0000313" key="4">
    <source>
        <dbReference type="Proteomes" id="UP000321638"/>
    </source>
</evidence>
<dbReference type="InterPro" id="IPR010987">
    <property type="entry name" value="Glutathione-S-Trfase_C-like"/>
</dbReference>
<dbReference type="Pfam" id="PF00043">
    <property type="entry name" value="GST_C"/>
    <property type="match status" value="1"/>
</dbReference>